<keyword evidence="2" id="KW-1133">Transmembrane helix</keyword>
<feature type="compositionally biased region" description="Low complexity" evidence="1">
    <location>
        <begin position="183"/>
        <end position="216"/>
    </location>
</feature>
<accession>A0ABR1IU17</accession>
<comment type="caution">
    <text evidence="3">The sequence shown here is derived from an EMBL/GenBank/DDBJ whole genome shotgun (WGS) entry which is preliminary data.</text>
</comment>
<keyword evidence="2" id="KW-0472">Membrane</keyword>
<organism evidence="3 4">
    <name type="scientific">Marasmiellus scandens</name>
    <dbReference type="NCBI Taxonomy" id="2682957"/>
    <lineage>
        <taxon>Eukaryota</taxon>
        <taxon>Fungi</taxon>
        <taxon>Dikarya</taxon>
        <taxon>Basidiomycota</taxon>
        <taxon>Agaricomycotina</taxon>
        <taxon>Agaricomycetes</taxon>
        <taxon>Agaricomycetidae</taxon>
        <taxon>Agaricales</taxon>
        <taxon>Marasmiineae</taxon>
        <taxon>Omphalotaceae</taxon>
        <taxon>Marasmiellus</taxon>
    </lineage>
</organism>
<evidence type="ECO:0000313" key="3">
    <source>
        <dbReference type="EMBL" id="KAK7439534.1"/>
    </source>
</evidence>
<evidence type="ECO:0000256" key="2">
    <source>
        <dbReference type="SAM" id="Phobius"/>
    </source>
</evidence>
<feature type="compositionally biased region" description="Low complexity" evidence="1">
    <location>
        <begin position="438"/>
        <end position="452"/>
    </location>
</feature>
<sequence>MGGPSSGSASGGSPESTSSDIAAPTTTSSSASSDPGLGSITVSSSSTSSNSGFGSASSSSSISASSPPSSPSPSMIESNNGSDDSKTSTTGTTISTETDSQLPGGTTATATTTSSSTQTGIFDSSGIQGPLPFSTNNSGGSPNAPTSAFSSTTPSVPTSTSTSTSSTSITLPTSPRSRTKNMSSTDGTSPSSTASGTSTSSDAIPLSSINSGPSSSKLLPTPIPTPSDASNSVGTSKSGFLSNKPAVIGTFTAVGIVVVAVLALLFFLCLKRRGGKPIPVRSERSLGSRGIDHDEGLMGYRDSEPNTPSVPGFSHHNDTGALAAGGAGATESASRGVRFTDATAENRSVDYGLLDDGRYSSEKDREFGYTGGDGRQATSYSYPSVSSSPSLGSTGLPPRGLSDAYYLGAGGTGGASGSDYTIDPNSSSNSFFPAQSMTSHTSNATTPPATATATSADQWANRALAKSNASALGKEVFSPFQSFQQFENLQQQEPISPRQSSYYRDSQFGDYFSSGGNGDDGAYSGIAIGYASQLSPAASPIPLPLPAQGEKDVDVNISEESDWRKFDGPKPGSPSALGREVFRGFGDRGNDGSSNSAYLFSQNRF</sequence>
<keyword evidence="4" id="KW-1185">Reference proteome</keyword>
<feature type="compositionally biased region" description="Basic and acidic residues" evidence="1">
    <location>
        <begin position="580"/>
        <end position="590"/>
    </location>
</feature>
<feature type="compositionally biased region" description="Low complexity" evidence="1">
    <location>
        <begin position="87"/>
        <end position="120"/>
    </location>
</feature>
<gene>
    <name evidence="3" type="ORF">VKT23_017462</name>
</gene>
<feature type="region of interest" description="Disordered" evidence="1">
    <location>
        <begin position="418"/>
        <end position="452"/>
    </location>
</feature>
<name>A0ABR1IU17_9AGAR</name>
<feature type="region of interest" description="Disordered" evidence="1">
    <location>
        <begin position="1"/>
        <end position="238"/>
    </location>
</feature>
<dbReference type="EMBL" id="JBANRG010000072">
    <property type="protein sequence ID" value="KAK7439534.1"/>
    <property type="molecule type" value="Genomic_DNA"/>
</dbReference>
<feature type="compositionally biased region" description="Polar residues" evidence="1">
    <location>
        <begin position="423"/>
        <end position="437"/>
    </location>
</feature>
<feature type="compositionally biased region" description="Low complexity" evidence="1">
    <location>
        <begin position="1"/>
        <end position="67"/>
    </location>
</feature>
<feature type="compositionally biased region" description="Polar residues" evidence="1">
    <location>
        <begin position="227"/>
        <end position="238"/>
    </location>
</feature>
<reference evidence="3 4" key="1">
    <citation type="submission" date="2024-01" db="EMBL/GenBank/DDBJ databases">
        <title>A draft genome for the cacao thread blight pathogen Marasmiellus scandens.</title>
        <authorList>
            <person name="Baruah I.K."/>
            <person name="Leung J."/>
            <person name="Bukari Y."/>
            <person name="Amoako-Attah I."/>
            <person name="Meinhardt L.W."/>
            <person name="Bailey B.A."/>
            <person name="Cohen S.P."/>
        </authorList>
    </citation>
    <scope>NUCLEOTIDE SEQUENCE [LARGE SCALE GENOMIC DNA]</scope>
    <source>
        <strain evidence="3 4">GH-19</strain>
    </source>
</reference>
<evidence type="ECO:0000256" key="1">
    <source>
        <dbReference type="SAM" id="MobiDB-lite"/>
    </source>
</evidence>
<proteinExistence type="predicted"/>
<feature type="region of interest" description="Disordered" evidence="1">
    <location>
        <begin position="287"/>
        <end position="329"/>
    </location>
</feature>
<feature type="region of interest" description="Disordered" evidence="1">
    <location>
        <begin position="558"/>
        <end position="605"/>
    </location>
</feature>
<feature type="region of interest" description="Disordered" evidence="1">
    <location>
        <begin position="362"/>
        <end position="396"/>
    </location>
</feature>
<feature type="compositionally biased region" description="Basic and acidic residues" evidence="1">
    <location>
        <begin position="287"/>
        <end position="304"/>
    </location>
</feature>
<evidence type="ECO:0000313" key="4">
    <source>
        <dbReference type="Proteomes" id="UP001498398"/>
    </source>
</evidence>
<feature type="compositionally biased region" description="Polar residues" evidence="1">
    <location>
        <begin position="121"/>
        <end position="140"/>
    </location>
</feature>
<feature type="compositionally biased region" description="Polar residues" evidence="1">
    <location>
        <begin position="591"/>
        <end position="605"/>
    </location>
</feature>
<feature type="transmembrane region" description="Helical" evidence="2">
    <location>
        <begin position="246"/>
        <end position="270"/>
    </location>
</feature>
<feature type="compositionally biased region" description="Low complexity" evidence="1">
    <location>
        <begin position="141"/>
        <end position="176"/>
    </location>
</feature>
<protein>
    <submittedName>
        <fullName evidence="3">Uncharacterized protein</fullName>
    </submittedName>
</protein>
<feature type="compositionally biased region" description="Low complexity" evidence="1">
    <location>
        <begin position="378"/>
        <end position="396"/>
    </location>
</feature>
<dbReference type="Proteomes" id="UP001498398">
    <property type="component" value="Unassembled WGS sequence"/>
</dbReference>
<keyword evidence="2" id="KW-0812">Transmembrane</keyword>